<evidence type="ECO:0000256" key="3">
    <source>
        <dbReference type="PROSITE-ProRule" id="PRU00221"/>
    </source>
</evidence>
<feature type="repeat" description="WD" evidence="3">
    <location>
        <begin position="999"/>
        <end position="1040"/>
    </location>
</feature>
<dbReference type="PROSITE" id="PS50837">
    <property type="entry name" value="NACHT"/>
    <property type="match status" value="1"/>
</dbReference>
<dbReference type="InterPro" id="IPR050349">
    <property type="entry name" value="WD_LIS1/nudF_dynein_reg"/>
</dbReference>
<feature type="repeat" description="WD" evidence="3">
    <location>
        <begin position="884"/>
        <end position="925"/>
    </location>
</feature>
<dbReference type="PROSITE" id="PS50082">
    <property type="entry name" value="WD_REPEATS_2"/>
    <property type="match status" value="8"/>
</dbReference>
<feature type="non-terminal residue" evidence="5">
    <location>
        <position position="1"/>
    </location>
</feature>
<dbReference type="SUPFAM" id="SSF52540">
    <property type="entry name" value="P-loop containing nucleoside triphosphate hydrolases"/>
    <property type="match status" value="1"/>
</dbReference>
<feature type="domain" description="NACHT" evidence="4">
    <location>
        <begin position="194"/>
        <end position="340"/>
    </location>
</feature>
<dbReference type="AlphaFoldDB" id="A0A164S5P8"/>
<dbReference type="EMBL" id="KV419416">
    <property type="protein sequence ID" value="KZS91178.1"/>
    <property type="molecule type" value="Genomic_DNA"/>
</dbReference>
<dbReference type="Pfam" id="PF00400">
    <property type="entry name" value="WD40"/>
    <property type="match status" value="7"/>
</dbReference>
<reference evidence="5 6" key="1">
    <citation type="journal article" date="2016" name="Mol. Biol. Evol.">
        <title>Comparative Genomics of Early-Diverging Mushroom-Forming Fungi Provides Insights into the Origins of Lignocellulose Decay Capabilities.</title>
        <authorList>
            <person name="Nagy L.G."/>
            <person name="Riley R."/>
            <person name="Tritt A."/>
            <person name="Adam C."/>
            <person name="Daum C."/>
            <person name="Floudas D."/>
            <person name="Sun H."/>
            <person name="Yadav J.S."/>
            <person name="Pangilinan J."/>
            <person name="Larsson K.H."/>
            <person name="Matsuura K."/>
            <person name="Barry K."/>
            <person name="Labutti K."/>
            <person name="Kuo R."/>
            <person name="Ohm R.A."/>
            <person name="Bhattacharya S.S."/>
            <person name="Shirouzu T."/>
            <person name="Yoshinaga Y."/>
            <person name="Martin F.M."/>
            <person name="Grigoriev I.V."/>
            <person name="Hibbett D.S."/>
        </authorList>
    </citation>
    <scope>NUCLEOTIDE SEQUENCE [LARGE SCALE GENOMIC DNA]</scope>
    <source>
        <strain evidence="5 6">HHB9708</strain>
    </source>
</reference>
<feature type="repeat" description="WD" evidence="3">
    <location>
        <begin position="756"/>
        <end position="797"/>
    </location>
</feature>
<accession>A0A164S5P8</accession>
<keyword evidence="1 3" id="KW-0853">WD repeat</keyword>
<dbReference type="InterPro" id="IPR027417">
    <property type="entry name" value="P-loop_NTPase"/>
</dbReference>
<dbReference type="Pfam" id="PF24883">
    <property type="entry name" value="NPHP3_N"/>
    <property type="match status" value="1"/>
</dbReference>
<dbReference type="PROSITE" id="PS00678">
    <property type="entry name" value="WD_REPEATS_1"/>
    <property type="match status" value="4"/>
</dbReference>
<feature type="repeat" description="WD" evidence="3">
    <location>
        <begin position="843"/>
        <end position="884"/>
    </location>
</feature>
<dbReference type="InterPro" id="IPR056884">
    <property type="entry name" value="NPHP3-like_N"/>
</dbReference>
<dbReference type="Gene3D" id="2.130.10.10">
    <property type="entry name" value="YVTN repeat-like/Quinoprotein amine dehydrogenase"/>
    <property type="match status" value="3"/>
</dbReference>
<feature type="repeat" description="WD" evidence="3">
    <location>
        <begin position="713"/>
        <end position="754"/>
    </location>
</feature>
<dbReference type="SUPFAM" id="SSF50978">
    <property type="entry name" value="WD40 repeat-like"/>
    <property type="match status" value="1"/>
</dbReference>
<evidence type="ECO:0000256" key="2">
    <source>
        <dbReference type="ARBA" id="ARBA00022737"/>
    </source>
</evidence>
<dbReference type="PROSITE" id="PS50294">
    <property type="entry name" value="WD_REPEATS_REGION"/>
    <property type="match status" value="6"/>
</dbReference>
<evidence type="ECO:0000313" key="6">
    <source>
        <dbReference type="Proteomes" id="UP000076722"/>
    </source>
</evidence>
<evidence type="ECO:0000313" key="5">
    <source>
        <dbReference type="EMBL" id="KZS91178.1"/>
    </source>
</evidence>
<dbReference type="CDD" id="cd00200">
    <property type="entry name" value="WD40"/>
    <property type="match status" value="1"/>
</dbReference>
<dbReference type="PANTHER" id="PTHR44129">
    <property type="entry name" value="WD REPEAT-CONTAINING PROTEIN POP1"/>
    <property type="match status" value="1"/>
</dbReference>
<protein>
    <submittedName>
        <fullName evidence="5">WD40 repeat-like protein</fullName>
    </submittedName>
</protein>
<dbReference type="PRINTS" id="PR00320">
    <property type="entry name" value="GPROTEINBRPT"/>
</dbReference>
<feature type="repeat" description="WD" evidence="3">
    <location>
        <begin position="929"/>
        <end position="970"/>
    </location>
</feature>
<gene>
    <name evidence="5" type="ORF">SISNIDRAFT_397998</name>
</gene>
<dbReference type="InterPro" id="IPR019775">
    <property type="entry name" value="WD40_repeat_CS"/>
</dbReference>
<organism evidence="5 6">
    <name type="scientific">Sistotremastrum niveocremeum HHB9708</name>
    <dbReference type="NCBI Taxonomy" id="1314777"/>
    <lineage>
        <taxon>Eukaryota</taxon>
        <taxon>Fungi</taxon>
        <taxon>Dikarya</taxon>
        <taxon>Basidiomycota</taxon>
        <taxon>Agaricomycotina</taxon>
        <taxon>Agaricomycetes</taxon>
        <taxon>Sistotremastrales</taxon>
        <taxon>Sistotremastraceae</taxon>
        <taxon>Sertulicium</taxon>
        <taxon>Sertulicium niveocremeum</taxon>
    </lineage>
</organism>
<dbReference type="InterPro" id="IPR015943">
    <property type="entry name" value="WD40/YVTN_repeat-like_dom_sf"/>
</dbReference>
<feature type="repeat" description="WD" evidence="3">
    <location>
        <begin position="1137"/>
        <end position="1178"/>
    </location>
</feature>
<dbReference type="InterPro" id="IPR020472">
    <property type="entry name" value="WD40_PAC1"/>
</dbReference>
<keyword evidence="2" id="KW-0677">Repeat</keyword>
<dbReference type="SMART" id="SM00320">
    <property type="entry name" value="WD40"/>
    <property type="match status" value="11"/>
</dbReference>
<feature type="repeat" description="WD" evidence="3">
    <location>
        <begin position="1188"/>
        <end position="1213"/>
    </location>
</feature>
<dbReference type="InterPro" id="IPR011047">
    <property type="entry name" value="Quinoprotein_ADH-like_sf"/>
</dbReference>
<evidence type="ECO:0000259" key="4">
    <source>
        <dbReference type="PROSITE" id="PS50837"/>
    </source>
</evidence>
<dbReference type="SUPFAM" id="SSF50998">
    <property type="entry name" value="Quinoprotein alcohol dehydrogenase-like"/>
    <property type="match status" value="1"/>
</dbReference>
<name>A0A164S5P8_9AGAM</name>
<dbReference type="STRING" id="1314777.A0A164S5P8"/>
<dbReference type="Proteomes" id="UP000076722">
    <property type="component" value="Unassembled WGS sequence"/>
</dbReference>
<keyword evidence="6" id="KW-1185">Reference proteome</keyword>
<dbReference type="InterPro" id="IPR036322">
    <property type="entry name" value="WD40_repeat_dom_sf"/>
</dbReference>
<dbReference type="InterPro" id="IPR007111">
    <property type="entry name" value="NACHT_NTPase"/>
</dbReference>
<dbReference type="InterPro" id="IPR001680">
    <property type="entry name" value="WD40_rpt"/>
</dbReference>
<sequence length="1213" mass="136976">VHPYAKLAFSILTAAYKVLKAQRDRDNKVNVLIIAMKETYESIWTAKWTWQHSKTLDSVWDKVSQVTMDCCNFILKYRKTKTFTLRVLRNAASKTDETIKKFEGQFQDIKTAFQALTAENIHLRECSTSRSACETDVALSVDVQINLNDMIYPRGANFDPKKACLPGTREHALRFLQKFAGGLALDHRTEANPCVLWIKGAAGTGKTFIAHRLVQLLSPLGKIGSSFFFNYRTQKDAPPHSLIPRITQDLASAYPAWKSALTSIIGKDRSLRYDTSILQQFQTLLFQPALAIYIPHPILFVIDGLDEAGDREGRSELIEVLTTRFHELPSNFRFVLFSRPECDIVDAFSGSPYHISLDMADLCSDDDQDIKRLVEYRFKPLKAKPENAGWLTDNALSHLVLKSGGLMVFAGTACDYIIIPVQGSTFAGRLKHILELDRVPKMDSLYSAILQANIGSDDQAMARFQAVMGRMVCLRDPLPYDAYLALDRHGEYQDATETTLPFMASILYGVQDRENPISPIHKSFTDFLIDQNRSLDYHISKPDHYSSLLRDCLSEMAKNLRFNICGIDSSYVVQDGVKPILSPQLRYACRFWAEHLVDIPYDSSIAANIKTFFGTSLLDWFQVLNYIGYDDPLYDLVALTIRWSQVNSRLITEVEACLRQTDDFQTTGGPHVYLSTLPYLNPTNWVHRQYRHLFHHLPVVTSDGQEKWHTEVHEQHADPPCCLAASRDNRLVASGSEDRTVRLWDAANGRRICKPLQSQHGSPSTLAFSPDGKRLICVTTKGIAYVWNTKSAKVIARKSVRSKYDLHGVLAFSPENSTLAYTDDTHCIGLWHWQTPEQDHHLYEGHTAYIRSLCFSPNAELLLSASDDKTIRVWDIRSGTALPLRGHTGAIRDAICSHDNARLFSADAHGTMRAWNLHSGQEIWRSQVHEMHRHPIDSLAASHDSQIVASGSRDCTVCLWDANDGRLIGQPLESRYGWPRTHSIGLWHWQTPEQDHHLCEGHTDEIRSLCFSPNAELLLSASADKTIRVWDIRSGDALPSRVIPINRESPYDHAFTAIFAESGNRIVSAQFSNHSIKVWDLDAEDPLKQRIDWPTDRDERLALSPNGRRLLSASKRGIQMWNMIDGQLSELGHTCHLEADHGDVCSASFSPDSCKIAVGFEDKTIQIWDVDTGKKFGAPLHSHYKARTLAFTPDGRKILAAPRADGIIRVWDI</sequence>
<proteinExistence type="predicted"/>
<dbReference type="Gene3D" id="3.40.50.300">
    <property type="entry name" value="P-loop containing nucleotide triphosphate hydrolases"/>
    <property type="match status" value="1"/>
</dbReference>
<evidence type="ECO:0000256" key="1">
    <source>
        <dbReference type="ARBA" id="ARBA00022574"/>
    </source>
</evidence>
<feature type="non-terminal residue" evidence="5">
    <location>
        <position position="1213"/>
    </location>
</feature>